<name>A0A126Q1T8_ALTMA</name>
<evidence type="ECO:0000256" key="2">
    <source>
        <dbReference type="ARBA" id="ARBA00022630"/>
    </source>
</evidence>
<dbReference type="InterPro" id="IPR052904">
    <property type="entry name" value="Acyl-CoA_dehydrogenase-like"/>
</dbReference>
<comment type="cofactor">
    <cofactor evidence="4">
        <name>FAD</name>
        <dbReference type="ChEBI" id="CHEBI:57692"/>
    </cofactor>
</comment>
<dbReference type="RefSeq" id="WP_061095621.1">
    <property type="nucleotide sequence ID" value="NZ_CP014323.1"/>
</dbReference>
<evidence type="ECO:0000259" key="6">
    <source>
        <dbReference type="Pfam" id="PF02770"/>
    </source>
</evidence>
<dbReference type="SUPFAM" id="SSF47203">
    <property type="entry name" value="Acyl-CoA dehydrogenase C-terminal domain-like"/>
    <property type="match status" value="1"/>
</dbReference>
<accession>A0A126Q1T8</accession>
<dbReference type="Proteomes" id="UP000063991">
    <property type="component" value="Chromosome"/>
</dbReference>
<feature type="domain" description="Acyl-CoA oxidase/dehydrogenase middle" evidence="6">
    <location>
        <begin position="187"/>
        <end position="280"/>
    </location>
</feature>
<dbReference type="InterPro" id="IPR036250">
    <property type="entry name" value="AcylCo_DH-like_C"/>
</dbReference>
<dbReference type="Gene3D" id="1.20.140.10">
    <property type="entry name" value="Butyryl-CoA Dehydrogenase, subunit A, domain 3"/>
    <property type="match status" value="1"/>
</dbReference>
<protein>
    <submittedName>
        <fullName evidence="8">DNA alkylation response protein</fullName>
    </submittedName>
</protein>
<dbReference type="InterPro" id="IPR006091">
    <property type="entry name" value="Acyl-CoA_Oxase/DH_mid-dom"/>
</dbReference>
<evidence type="ECO:0000313" key="8">
    <source>
        <dbReference type="EMBL" id="AMJ99276.1"/>
    </source>
</evidence>
<evidence type="ECO:0000256" key="1">
    <source>
        <dbReference type="ARBA" id="ARBA00009347"/>
    </source>
</evidence>
<evidence type="ECO:0000256" key="4">
    <source>
        <dbReference type="RuleBase" id="RU362125"/>
    </source>
</evidence>
<evidence type="ECO:0000313" key="9">
    <source>
        <dbReference type="Proteomes" id="UP000063991"/>
    </source>
</evidence>
<dbReference type="InterPro" id="IPR009075">
    <property type="entry name" value="AcylCo_DH/oxidase_C"/>
</dbReference>
<keyword evidence="2 4" id="KW-0285">Flavoprotein</keyword>
<dbReference type="AlphaFoldDB" id="A0A126Q1T8"/>
<dbReference type="InterPro" id="IPR041504">
    <property type="entry name" value="AidB_N"/>
</dbReference>
<gene>
    <name evidence="8" type="ORF">AVL55_14565</name>
</gene>
<dbReference type="Pfam" id="PF00441">
    <property type="entry name" value="Acyl-CoA_dh_1"/>
    <property type="match status" value="1"/>
</dbReference>
<dbReference type="PANTHER" id="PTHR42707:SF3">
    <property type="entry name" value="ACYL-COA DEHYDROGENASE AIDB-RELATED"/>
    <property type="match status" value="1"/>
</dbReference>
<dbReference type="SUPFAM" id="SSF56645">
    <property type="entry name" value="Acyl-CoA dehydrogenase NM domain-like"/>
    <property type="match status" value="1"/>
</dbReference>
<dbReference type="Gene3D" id="2.40.110.20">
    <property type="match status" value="1"/>
</dbReference>
<dbReference type="PANTHER" id="PTHR42707">
    <property type="entry name" value="ACYL-COA DEHYDROGENASE"/>
    <property type="match status" value="1"/>
</dbReference>
<feature type="domain" description="Adaptive response protein AidB N-terminal" evidence="7">
    <location>
        <begin position="14"/>
        <end position="172"/>
    </location>
</feature>
<comment type="similarity">
    <text evidence="1 4">Belongs to the acyl-CoA dehydrogenase family.</text>
</comment>
<dbReference type="Gene3D" id="6.10.250.600">
    <property type="match status" value="1"/>
</dbReference>
<dbReference type="GO" id="GO:0003995">
    <property type="term" value="F:acyl-CoA dehydrogenase activity"/>
    <property type="evidence" value="ECO:0007669"/>
    <property type="project" value="TreeGrafter"/>
</dbReference>
<dbReference type="EMBL" id="CP014323">
    <property type="protein sequence ID" value="AMJ99276.1"/>
    <property type="molecule type" value="Genomic_DNA"/>
</dbReference>
<sequence>MTSSNRFVTHVVENQPTISMPYNLWRDDTLLRVLVDQHLPSSHQHDEGLLGQYGQIAGDALMAHGELANKNKPTLHTFDRYGRRIDDVEFHPSYHALMESAMQHNVHNYSWKHEGIEGAHTFRAALMYMHYQAESGTSCPLTMTHAAIPAMRYGKQLPPVYLEKTINGVYDPRSLPASQKHGLTIGMGMTEKQGGSDVRRNTTTAVKQADGSYHIVGHKFFFSAPMCDAHLILAQAEGGLSCFLLPRLLENGALNNVRIQRLKDKLGDWSNASSEVEFQEATAYLIGEEGRGVPVIIDMVSLTRLDCMIGSSALMRQSLIHALHHVSHRDAFGKTLVNQPLMQNVLADLTIECAAATALTMRVAKAVDSASSDNHEAALARLATAIGKYWVCKRTPMFVNEAQECLGGIGYVEENPMPRYYRQAPLNSIWEGSGNVQCLDVLRALAKEPNVKEALFSELKTQAGKNRHYDIHLSKLFDELSNTQNMETRSRYLTEQMALALQACSLLATSLNNDNALIDIAHTFCESRLGNACGFALGTLPDTTPFEKIIAFGQVSSRAC</sequence>
<keyword evidence="3 4" id="KW-0274">FAD</keyword>
<proteinExistence type="inferred from homology"/>
<organism evidence="8 9">
    <name type="scientific">Alteromonas macleodii</name>
    <name type="common">Pseudoalteromonas macleodii</name>
    <dbReference type="NCBI Taxonomy" id="28108"/>
    <lineage>
        <taxon>Bacteria</taxon>
        <taxon>Pseudomonadati</taxon>
        <taxon>Pseudomonadota</taxon>
        <taxon>Gammaproteobacteria</taxon>
        <taxon>Alteromonadales</taxon>
        <taxon>Alteromonadaceae</taxon>
        <taxon>Alteromonas/Salinimonas group</taxon>
        <taxon>Alteromonas</taxon>
    </lineage>
</organism>
<evidence type="ECO:0000259" key="7">
    <source>
        <dbReference type="Pfam" id="PF18158"/>
    </source>
</evidence>
<feature type="domain" description="Acyl-CoA dehydrogenase/oxidase C-terminal" evidence="5">
    <location>
        <begin position="290"/>
        <end position="445"/>
    </location>
</feature>
<keyword evidence="4" id="KW-0560">Oxidoreductase</keyword>
<dbReference type="OrthoDB" id="9771038at2"/>
<dbReference type="Pfam" id="PF02770">
    <property type="entry name" value="Acyl-CoA_dh_M"/>
    <property type="match status" value="1"/>
</dbReference>
<reference evidence="8 9" key="1">
    <citation type="submission" date="2015-12" db="EMBL/GenBank/DDBJ databases">
        <authorList>
            <person name="Shamseldin A."/>
            <person name="Moawad H."/>
            <person name="Abd El-Rahim W.M."/>
            <person name="Sadowsky M.J."/>
        </authorList>
    </citation>
    <scope>NUCLEOTIDE SEQUENCE [LARGE SCALE GENOMIC DNA]</scope>
    <source>
        <strain evidence="8 9">D7</strain>
    </source>
</reference>
<evidence type="ECO:0000259" key="5">
    <source>
        <dbReference type="Pfam" id="PF00441"/>
    </source>
</evidence>
<dbReference type="Pfam" id="PF18158">
    <property type="entry name" value="AidB_N"/>
    <property type="match status" value="1"/>
</dbReference>
<evidence type="ECO:0000256" key="3">
    <source>
        <dbReference type="ARBA" id="ARBA00022827"/>
    </source>
</evidence>
<dbReference type="InterPro" id="IPR009100">
    <property type="entry name" value="AcylCoA_DH/oxidase_NM_dom_sf"/>
</dbReference>